<evidence type="ECO:0000256" key="13">
    <source>
        <dbReference type="ARBA" id="ARBA00023157"/>
    </source>
</evidence>
<evidence type="ECO:0000259" key="19">
    <source>
        <dbReference type="PROSITE" id="PS50104"/>
    </source>
</evidence>
<dbReference type="Gene3D" id="2.130.10.130">
    <property type="entry name" value="Integrin alpha, N-terminal"/>
    <property type="match status" value="2"/>
</dbReference>
<evidence type="ECO:0000256" key="2">
    <source>
        <dbReference type="ARBA" id="ARBA00011902"/>
    </source>
</evidence>
<keyword evidence="13" id="KW-1015">Disulfide bond</keyword>
<protein>
    <recommendedName>
        <fullName evidence="2">receptor protein-tyrosine kinase</fullName>
        <ecNumber evidence="2">2.7.10.1</ecNumber>
    </recommendedName>
</protein>
<evidence type="ECO:0000256" key="15">
    <source>
        <dbReference type="ARBA" id="ARBA00023180"/>
    </source>
</evidence>
<comment type="caution">
    <text evidence="20">The sequence shown here is derived from an EMBL/GenBank/DDBJ whole genome shotgun (WGS) entry which is preliminary data.</text>
</comment>
<keyword evidence="10" id="KW-1133">Transmembrane helix</keyword>
<evidence type="ECO:0000256" key="16">
    <source>
        <dbReference type="PROSITE-ProRule" id="PRU00803"/>
    </source>
</evidence>
<keyword evidence="6 18" id="KW-0732">Signal</keyword>
<evidence type="ECO:0000256" key="9">
    <source>
        <dbReference type="ARBA" id="ARBA00022840"/>
    </source>
</evidence>
<dbReference type="InterPro" id="IPR028994">
    <property type="entry name" value="Integrin_alpha_N"/>
</dbReference>
<evidence type="ECO:0000256" key="6">
    <source>
        <dbReference type="ARBA" id="ARBA00022729"/>
    </source>
</evidence>
<keyword evidence="12" id="KW-0829">Tyrosine-protein kinase</keyword>
<comment type="subcellular location">
    <subcellularLocation>
        <location evidence="1">Cell membrane</location>
        <topology evidence="1">Single-pass type I membrane protein</topology>
    </subcellularLocation>
</comment>
<keyword evidence="15" id="KW-0325">Glycoprotein</keyword>
<dbReference type="EMBL" id="CAXAMM010042799">
    <property type="protein sequence ID" value="CAK9106856.1"/>
    <property type="molecule type" value="Genomic_DNA"/>
</dbReference>
<feature type="compositionally biased region" description="Low complexity" evidence="17">
    <location>
        <begin position="442"/>
        <end position="453"/>
    </location>
</feature>
<feature type="chain" id="PRO_5047475445" description="receptor protein-tyrosine kinase" evidence="18">
    <location>
        <begin position="22"/>
        <end position="1500"/>
    </location>
</feature>
<keyword evidence="11" id="KW-0472">Membrane</keyword>
<keyword evidence="4" id="KW-0808">Transferase</keyword>
<dbReference type="InterPro" id="IPR013519">
    <property type="entry name" value="Int_alpha_beta-p"/>
</dbReference>
<keyword evidence="8" id="KW-0418">Kinase</keyword>
<name>A0ABP0S3E3_9DINO</name>
<proteinExistence type="predicted"/>
<organism evidence="20 21">
    <name type="scientific">Durusdinium trenchii</name>
    <dbReference type="NCBI Taxonomy" id="1381693"/>
    <lineage>
        <taxon>Eukaryota</taxon>
        <taxon>Sar</taxon>
        <taxon>Alveolata</taxon>
        <taxon>Dinophyceae</taxon>
        <taxon>Suessiales</taxon>
        <taxon>Symbiodiniaceae</taxon>
        <taxon>Durusdinium</taxon>
    </lineage>
</organism>
<dbReference type="Proteomes" id="UP001642464">
    <property type="component" value="Unassembled WGS sequence"/>
</dbReference>
<dbReference type="PROSITE" id="PS51470">
    <property type="entry name" value="FG_GAP"/>
    <property type="match status" value="1"/>
</dbReference>
<evidence type="ECO:0000256" key="3">
    <source>
        <dbReference type="ARBA" id="ARBA00022475"/>
    </source>
</evidence>
<dbReference type="EC" id="2.7.10.1" evidence="2"/>
<dbReference type="SMART" id="SM00191">
    <property type="entry name" value="Int_alpha"/>
    <property type="match status" value="6"/>
</dbReference>
<dbReference type="InterPro" id="IPR011043">
    <property type="entry name" value="Gal_Oxase/kelch_b-propeller"/>
</dbReference>
<feature type="compositionally biased region" description="Low complexity" evidence="17">
    <location>
        <begin position="424"/>
        <end position="434"/>
    </location>
</feature>
<reference evidence="20 21" key="1">
    <citation type="submission" date="2024-02" db="EMBL/GenBank/DDBJ databases">
        <authorList>
            <person name="Chen Y."/>
            <person name="Shah S."/>
            <person name="Dougan E. K."/>
            <person name="Thang M."/>
            <person name="Chan C."/>
        </authorList>
    </citation>
    <scope>NUCLEOTIDE SEQUENCE [LARGE SCALE GENOMIC DNA]</scope>
</reference>
<evidence type="ECO:0000256" key="14">
    <source>
        <dbReference type="ARBA" id="ARBA00023170"/>
    </source>
</evidence>
<evidence type="ECO:0000256" key="5">
    <source>
        <dbReference type="ARBA" id="ARBA00022692"/>
    </source>
</evidence>
<evidence type="ECO:0000256" key="17">
    <source>
        <dbReference type="SAM" id="MobiDB-lite"/>
    </source>
</evidence>
<keyword evidence="21" id="KW-1185">Reference proteome</keyword>
<keyword evidence="7" id="KW-0547">Nucleotide-binding</keyword>
<dbReference type="InterPro" id="IPR035897">
    <property type="entry name" value="Toll_tir_struct_dom_sf"/>
</dbReference>
<accession>A0ABP0S3E3</accession>
<evidence type="ECO:0000256" key="10">
    <source>
        <dbReference type="ARBA" id="ARBA00022989"/>
    </source>
</evidence>
<evidence type="ECO:0000256" key="18">
    <source>
        <dbReference type="SAM" id="SignalP"/>
    </source>
</evidence>
<dbReference type="PANTHER" id="PTHR36220">
    <property type="entry name" value="UNNAMED PRODUCT"/>
    <property type="match status" value="1"/>
</dbReference>
<dbReference type="Pfam" id="PF12810">
    <property type="entry name" value="ALK_LTK_GRD"/>
    <property type="match status" value="1"/>
</dbReference>
<evidence type="ECO:0000256" key="4">
    <source>
        <dbReference type="ARBA" id="ARBA00022679"/>
    </source>
</evidence>
<feature type="compositionally biased region" description="Basic and acidic residues" evidence="17">
    <location>
        <begin position="1452"/>
        <end position="1469"/>
    </location>
</feature>
<dbReference type="SUPFAM" id="SSF52200">
    <property type="entry name" value="Toll/Interleukin receptor TIR domain"/>
    <property type="match status" value="1"/>
</dbReference>
<feature type="domain" description="TIR" evidence="19">
    <location>
        <begin position="1335"/>
        <end position="1485"/>
    </location>
</feature>
<keyword evidence="9" id="KW-0067">ATP-binding</keyword>
<keyword evidence="5" id="KW-0812">Transmembrane</keyword>
<dbReference type="PANTHER" id="PTHR36220:SF1">
    <property type="entry name" value="GAMMA TUBULIN COMPLEX COMPONENT C-TERMINAL DOMAIN-CONTAINING PROTEIN"/>
    <property type="match status" value="1"/>
</dbReference>
<feature type="repeat" description="FG-GAP" evidence="16">
    <location>
        <begin position="569"/>
        <end position="625"/>
    </location>
</feature>
<dbReference type="SUPFAM" id="SSF50965">
    <property type="entry name" value="Galactose oxidase, central domain"/>
    <property type="match status" value="1"/>
</dbReference>
<evidence type="ECO:0000313" key="20">
    <source>
        <dbReference type="EMBL" id="CAK9106856.1"/>
    </source>
</evidence>
<evidence type="ECO:0000256" key="8">
    <source>
        <dbReference type="ARBA" id="ARBA00022777"/>
    </source>
</evidence>
<dbReference type="InterPro" id="IPR000157">
    <property type="entry name" value="TIR_dom"/>
</dbReference>
<dbReference type="Gene3D" id="3.40.50.10140">
    <property type="entry name" value="Toll/interleukin-1 receptor homology (TIR) domain"/>
    <property type="match status" value="1"/>
</dbReference>
<dbReference type="PROSITE" id="PS50104">
    <property type="entry name" value="TIR"/>
    <property type="match status" value="1"/>
</dbReference>
<keyword evidence="14" id="KW-0675">Receptor</keyword>
<keyword evidence="3" id="KW-1003">Cell membrane</keyword>
<evidence type="ECO:0000256" key="12">
    <source>
        <dbReference type="ARBA" id="ARBA00023137"/>
    </source>
</evidence>
<evidence type="ECO:0000256" key="1">
    <source>
        <dbReference type="ARBA" id="ARBA00004251"/>
    </source>
</evidence>
<evidence type="ECO:0000313" key="21">
    <source>
        <dbReference type="Proteomes" id="UP001642464"/>
    </source>
</evidence>
<feature type="region of interest" description="Disordered" evidence="17">
    <location>
        <begin position="1452"/>
        <end position="1476"/>
    </location>
</feature>
<evidence type="ECO:0000256" key="11">
    <source>
        <dbReference type="ARBA" id="ARBA00023136"/>
    </source>
</evidence>
<sequence>MASKWLGAVVGVVGVIAAANGQVPLREEVLLLPPPGSFREMVADSFGRVLAGTTSGDVAAFEEDAGGSWQLLNQTFPSFGVDVDYFALKDGRVAAVDPAGNIFILNRTPSEISIAGAAKLTWPGFSFDMAVLGSTRIALWSSGPIFEGDNITSKVHVFSVGDIAASNFSEVSPVQLIDIPFPAFNESDSVFNATSRLRLFVTGSDELLTMDISHGPNAPFCGNCASEVWVFASAPGLGPFINPQVVFSDPLGRPVFPAPVTDGNKVHVLTPGLDWLEISVFDSGFSSFSRLVADLEVIMGGSLATIGDVYDQLYDGYVGIGNITEIRDGLSDVLIPMRASFRMGSFFGYLDVIFTDVDSGSTFRHFLVEDSGTQYLEVPVNASTSSAQQAFEQGDTVRVFRTGSNNITVTDFAFGDLVQPLNGATSSAPSSASPTPVPTPSSTPASTNASATTDWSQEGADIDGEFAGDQSGSAVSLSSDGNTVAIGAPSNTGNGDNSGHVRVYRFNSTGWTQLGGDIDGEAVGDFSGLSVSLSSDGNTVAIGAQNNDGNGTSSGHVRVYRFNSTGWAQRGADIDGEAAGANSGFAVSLSSDGNTVAIGAPRNDGNGTESGHVRVYRFESSEWAQLGADIDGEASFDQSGRSVSLSSDGNTVAIGAPENDGAANRAGHVRVYRYDSIAWTKMGDDIDGDAAEEQAGWSVSLASDGNTVAIGAPFNNENSFFAGQVRVYRFDASAWTQLGNDIAGQVNEEGLGYSVSLSSDGNTVATGSPFNGGSNGSRVQVYRFDSSEWTQLGADIDAEAPGDLSGSSVMLSSDGSTVAIGAPGNDGNGSNAGHVRVYRSVMLGSPTGSPSPTTLPTASPTQGPCAFVTCPNSTDCTEHWCDNGLCLSRVINEGQTCNGPQPGQCMDGFCFPTAYQTCQELGLVEELGTSTLFNISGTMNVSIPALEQLDGVRLQMVGGGGGAGLEQTGVVAAGGPGGFVDVAVVAFAGQNLTVQVGAGGSFASTGGLGGFPDGGNAGSISALSQRGNGGGGGSSRVYLGDALVAVAGGGGGGGVFSCPELLIAPHGGAGGTDAASPGQDSCGDGIVVGGNNAFGNGTEVFSFGANATNSSGGSGGGFVGGGRFGDGGGSLGGDGGAGGSSYVHPDWAVARTNVKNLVVASITAPCESCGDLVSSGNGGGRINRNGVEGLVNVTFFKCVVGPPTEQPTKAPLGVGETHMPTQAPTRIATGPPPDPVEAVSTGGVDPFQMGSFSFAVLVGGVIGKLVSFLATKSFRSYRIPFKDLAAMGHEKVQVLNALKELSLLKAGTFRPSQSNELQIGQVAVAISTFDLSRPARFGAFISYSNDDVADASQIREIVEDLVKHNTACTIAFDPDGPSVKASPGDLDALASSANMLIVLTPNFVESTFCMVQLIHALNHPEIQMRTLRVEHNDFDFVALSRTIKRAERTRTERFRPGKLDHDPYREEPRPPPMTTRVADWVRGKGAAKDSDLTVAPESPA</sequence>
<evidence type="ECO:0000256" key="7">
    <source>
        <dbReference type="ARBA" id="ARBA00022741"/>
    </source>
</evidence>
<feature type="signal peptide" evidence="18">
    <location>
        <begin position="1"/>
        <end position="21"/>
    </location>
</feature>
<feature type="region of interest" description="Disordered" evidence="17">
    <location>
        <begin position="423"/>
        <end position="454"/>
    </location>
</feature>
<gene>
    <name evidence="20" type="ORF">SCF082_LOCUS49764</name>
</gene>
<dbReference type="InterPro" id="IPR055163">
    <property type="entry name" value="ALK/LTK-like_GRD"/>
</dbReference>